<gene>
    <name evidence="3" type="ORF">DJ019_19910</name>
</gene>
<reference evidence="3 4" key="1">
    <citation type="submission" date="2018-05" db="EMBL/GenBank/DDBJ databases">
        <authorList>
            <person name="Lanie J.A."/>
            <person name="Ng W.-L."/>
            <person name="Kazmierczak K.M."/>
            <person name="Andrzejewski T.M."/>
            <person name="Davidsen T.M."/>
            <person name="Wayne K.J."/>
            <person name="Tettelin H."/>
            <person name="Glass J.I."/>
            <person name="Rusch D."/>
            <person name="Podicherti R."/>
            <person name="Tsui H.-C.T."/>
            <person name="Winkler M.E."/>
        </authorList>
    </citation>
    <scope>NUCLEOTIDE SEQUENCE [LARGE SCALE GENOMIC DNA]</scope>
    <source>
        <strain evidence="3 4">BUT-10</strain>
    </source>
</reference>
<protein>
    <submittedName>
        <fullName evidence="3">Uncharacterized protein</fullName>
    </submittedName>
</protein>
<organism evidence="3 4">
    <name type="scientific">Phenylobacterium kunshanense</name>
    <dbReference type="NCBI Taxonomy" id="1445034"/>
    <lineage>
        <taxon>Bacteria</taxon>
        <taxon>Pseudomonadati</taxon>
        <taxon>Pseudomonadota</taxon>
        <taxon>Alphaproteobacteria</taxon>
        <taxon>Caulobacterales</taxon>
        <taxon>Caulobacteraceae</taxon>
        <taxon>Phenylobacterium</taxon>
    </lineage>
</organism>
<feature type="transmembrane region" description="Helical" evidence="2">
    <location>
        <begin position="12"/>
        <end position="32"/>
    </location>
</feature>
<evidence type="ECO:0000313" key="4">
    <source>
        <dbReference type="Proteomes" id="UP000249524"/>
    </source>
</evidence>
<accession>A0A328B6B2</accession>
<keyword evidence="2" id="KW-0812">Transmembrane</keyword>
<dbReference type="RefSeq" id="WP_111278499.1">
    <property type="nucleotide sequence ID" value="NZ_QFYS01000013.1"/>
</dbReference>
<keyword evidence="4" id="KW-1185">Reference proteome</keyword>
<evidence type="ECO:0000256" key="2">
    <source>
        <dbReference type="SAM" id="Phobius"/>
    </source>
</evidence>
<dbReference type="Proteomes" id="UP000249524">
    <property type="component" value="Unassembled WGS sequence"/>
</dbReference>
<dbReference type="EMBL" id="QFYS01000013">
    <property type="protein sequence ID" value="RAK62145.1"/>
    <property type="molecule type" value="Genomic_DNA"/>
</dbReference>
<keyword evidence="2" id="KW-0472">Membrane</keyword>
<comment type="caution">
    <text evidence="3">The sequence shown here is derived from an EMBL/GenBank/DDBJ whole genome shotgun (WGS) entry which is preliminary data.</text>
</comment>
<name>A0A328B6B2_9CAUL</name>
<dbReference type="OrthoDB" id="7205744at2"/>
<keyword evidence="2" id="KW-1133">Transmembrane helix</keyword>
<sequence>MNANIERLKLIFIAVFAVAVVGVVVWQVGWAMPAKKCGEAKKWWDPAERVCATPILISDITGRVITDKKGLEEAKKALGRPTAPAPAAAPPVARP</sequence>
<evidence type="ECO:0000256" key="1">
    <source>
        <dbReference type="SAM" id="MobiDB-lite"/>
    </source>
</evidence>
<feature type="compositionally biased region" description="Pro residues" evidence="1">
    <location>
        <begin position="83"/>
        <end position="95"/>
    </location>
</feature>
<feature type="region of interest" description="Disordered" evidence="1">
    <location>
        <begin position="76"/>
        <end position="95"/>
    </location>
</feature>
<evidence type="ECO:0000313" key="3">
    <source>
        <dbReference type="EMBL" id="RAK62145.1"/>
    </source>
</evidence>
<proteinExistence type="predicted"/>
<dbReference type="AlphaFoldDB" id="A0A328B6B2"/>